<dbReference type="InterPro" id="IPR009061">
    <property type="entry name" value="DNA-bd_dom_put_sf"/>
</dbReference>
<dbReference type="CDD" id="cd00592">
    <property type="entry name" value="HTH_MerR-like"/>
    <property type="match status" value="1"/>
</dbReference>
<dbReference type="InterPro" id="IPR047057">
    <property type="entry name" value="MerR_fam"/>
</dbReference>
<evidence type="ECO:0000256" key="1">
    <source>
        <dbReference type="ARBA" id="ARBA00023125"/>
    </source>
</evidence>
<dbReference type="PROSITE" id="PS50937">
    <property type="entry name" value="HTH_MERR_2"/>
    <property type="match status" value="1"/>
</dbReference>
<dbReference type="EMBL" id="JACHMI010000001">
    <property type="protein sequence ID" value="MBB6547443.1"/>
    <property type="molecule type" value="Genomic_DNA"/>
</dbReference>
<dbReference type="GO" id="GO:0003677">
    <property type="term" value="F:DNA binding"/>
    <property type="evidence" value="ECO:0007669"/>
    <property type="project" value="UniProtKB-KW"/>
</dbReference>
<dbReference type="PRINTS" id="PR00040">
    <property type="entry name" value="HTHMERR"/>
</dbReference>
<organism evidence="3 4">
    <name type="scientific">Nonomuraea rubra</name>
    <dbReference type="NCBI Taxonomy" id="46180"/>
    <lineage>
        <taxon>Bacteria</taxon>
        <taxon>Bacillati</taxon>
        <taxon>Actinomycetota</taxon>
        <taxon>Actinomycetes</taxon>
        <taxon>Streptosporangiales</taxon>
        <taxon>Streptosporangiaceae</taxon>
        <taxon>Nonomuraea</taxon>
    </lineage>
</organism>
<dbReference type="SMART" id="SM00422">
    <property type="entry name" value="HTH_MERR"/>
    <property type="match status" value="1"/>
</dbReference>
<dbReference type="RefSeq" id="WP_185102081.1">
    <property type="nucleotide sequence ID" value="NZ_BAAAXY010000304.1"/>
</dbReference>
<keyword evidence="1 3" id="KW-0238">DNA-binding</keyword>
<protein>
    <submittedName>
        <fullName evidence="3">DNA-binding transcriptional MerR regulator</fullName>
    </submittedName>
</protein>
<sequence length="314" mass="33266">MDGDTLYSIGDLARRTGLTVKTVRFYSDAGIVPPTRRSPAGYRLYDRAAAARLDLVRTLRDLGLDLPTIRRVVSREASLPEVAAAHAEALSAQIRTLRLRRAVLTVVAGRGSTPKEMELMHELAKLSEAERHHLIGDFLAAVFGDLEGDPGFAGVMTSLTPELPDDPSPEQVEAWVDLASLSREPGFRASMRRMVETHAADRTGDTAGVRTGGGAGGLGGGPVLRPSPAAVARDLAAPALAAGVDPAAPEAGPYVAALLTACGEDRAELAARLEAAGDPRWDRYVQLLAVINGWPPPEPLAPALAWFTQALRAH</sequence>
<dbReference type="Gene3D" id="1.10.1660.10">
    <property type="match status" value="1"/>
</dbReference>
<proteinExistence type="predicted"/>
<accession>A0A7X0NPW6</accession>
<comment type="caution">
    <text evidence="3">The sequence shown here is derived from an EMBL/GenBank/DDBJ whole genome shotgun (WGS) entry which is preliminary data.</text>
</comment>
<keyword evidence="4" id="KW-1185">Reference proteome</keyword>
<evidence type="ECO:0000313" key="3">
    <source>
        <dbReference type="EMBL" id="MBB6547443.1"/>
    </source>
</evidence>
<dbReference type="SUPFAM" id="SSF46955">
    <property type="entry name" value="Putative DNA-binding domain"/>
    <property type="match status" value="1"/>
</dbReference>
<dbReference type="PANTHER" id="PTHR30204:SF93">
    <property type="entry name" value="HTH MERR-TYPE DOMAIN-CONTAINING PROTEIN"/>
    <property type="match status" value="1"/>
</dbReference>
<evidence type="ECO:0000259" key="2">
    <source>
        <dbReference type="PROSITE" id="PS50937"/>
    </source>
</evidence>
<dbReference type="GO" id="GO:0003700">
    <property type="term" value="F:DNA-binding transcription factor activity"/>
    <property type="evidence" value="ECO:0007669"/>
    <property type="project" value="InterPro"/>
</dbReference>
<name>A0A7X0NPW6_9ACTN</name>
<reference evidence="3 4" key="1">
    <citation type="submission" date="2020-08" db="EMBL/GenBank/DDBJ databases">
        <title>Sequencing the genomes of 1000 actinobacteria strains.</title>
        <authorList>
            <person name="Klenk H.-P."/>
        </authorList>
    </citation>
    <scope>NUCLEOTIDE SEQUENCE [LARGE SCALE GENOMIC DNA]</scope>
    <source>
        <strain evidence="3 4">DSM 43768</strain>
    </source>
</reference>
<dbReference type="PANTHER" id="PTHR30204">
    <property type="entry name" value="REDOX-CYCLING DRUG-SENSING TRANSCRIPTIONAL ACTIVATOR SOXR"/>
    <property type="match status" value="1"/>
</dbReference>
<evidence type="ECO:0000313" key="4">
    <source>
        <dbReference type="Proteomes" id="UP000565579"/>
    </source>
</evidence>
<dbReference type="Proteomes" id="UP000565579">
    <property type="component" value="Unassembled WGS sequence"/>
</dbReference>
<dbReference type="AlphaFoldDB" id="A0A7X0NPW6"/>
<dbReference type="InterPro" id="IPR000551">
    <property type="entry name" value="MerR-type_HTH_dom"/>
</dbReference>
<gene>
    <name evidence="3" type="ORF">HD593_002238</name>
</gene>
<dbReference type="Pfam" id="PF13411">
    <property type="entry name" value="MerR_1"/>
    <property type="match status" value="1"/>
</dbReference>
<feature type="domain" description="HTH merR-type" evidence="2">
    <location>
        <begin position="6"/>
        <end position="75"/>
    </location>
</feature>